<name>A0ABN6XSQ8_9MICO</name>
<dbReference type="Pfam" id="PF00756">
    <property type="entry name" value="Esterase"/>
    <property type="match status" value="1"/>
</dbReference>
<keyword evidence="2" id="KW-1185">Reference proteome</keyword>
<gene>
    <name evidence="1" type="ORF">GCM10025866_25590</name>
</gene>
<protein>
    <recommendedName>
        <fullName evidence="3">Esterase</fullName>
    </recommendedName>
</protein>
<dbReference type="InterPro" id="IPR050583">
    <property type="entry name" value="Mycobacterial_A85_antigen"/>
</dbReference>
<dbReference type="EMBL" id="AP027731">
    <property type="protein sequence ID" value="BDZ46650.1"/>
    <property type="molecule type" value="Genomic_DNA"/>
</dbReference>
<dbReference type="InterPro" id="IPR000801">
    <property type="entry name" value="Esterase-like"/>
</dbReference>
<dbReference type="InterPro" id="IPR029058">
    <property type="entry name" value="AB_hydrolase_fold"/>
</dbReference>
<proteinExistence type="predicted"/>
<dbReference type="Proteomes" id="UP001321498">
    <property type="component" value="Chromosome"/>
</dbReference>
<reference evidence="2" key="1">
    <citation type="journal article" date="2019" name="Int. J. Syst. Evol. Microbiol.">
        <title>The Global Catalogue of Microorganisms (GCM) 10K type strain sequencing project: providing services to taxonomists for standard genome sequencing and annotation.</title>
        <authorList>
            <consortium name="The Broad Institute Genomics Platform"/>
            <consortium name="The Broad Institute Genome Sequencing Center for Infectious Disease"/>
            <person name="Wu L."/>
            <person name="Ma J."/>
        </authorList>
    </citation>
    <scope>NUCLEOTIDE SEQUENCE [LARGE SCALE GENOMIC DNA]</scope>
    <source>
        <strain evidence="2">NBRC 108725</strain>
    </source>
</reference>
<evidence type="ECO:0008006" key="3">
    <source>
        <dbReference type="Google" id="ProtNLM"/>
    </source>
</evidence>
<dbReference type="PANTHER" id="PTHR48098:SF1">
    <property type="entry name" value="DIACYLGLYCEROL ACYLTRANSFERASE_MYCOLYLTRANSFERASE AG85A"/>
    <property type="match status" value="1"/>
</dbReference>
<organism evidence="1 2">
    <name type="scientific">Naasia aerilata</name>
    <dbReference type="NCBI Taxonomy" id="1162966"/>
    <lineage>
        <taxon>Bacteria</taxon>
        <taxon>Bacillati</taxon>
        <taxon>Actinomycetota</taxon>
        <taxon>Actinomycetes</taxon>
        <taxon>Micrococcales</taxon>
        <taxon>Microbacteriaceae</taxon>
        <taxon>Naasia</taxon>
    </lineage>
</organism>
<dbReference type="PANTHER" id="PTHR48098">
    <property type="entry name" value="ENTEROCHELIN ESTERASE-RELATED"/>
    <property type="match status" value="1"/>
</dbReference>
<sequence length="191" mass="20323">MAPIVVVPDQLGDPGQNPMCVDGPLGNSAGYLTEDVPEWVRRHLPVSADRADWAIAGFSQGGTCALQLAAGFPDLFGSFLDISGERAPTLGSERATIERGFGGDEDAYRAATPRALLEAAAPYPDTAALFVAGERDLKYSAAMREVSRQAAAAGMAVTVLVAPGTAHDWNTARYGFREGFERLLPRWGITR</sequence>
<accession>A0ABN6XSQ8</accession>
<evidence type="ECO:0000313" key="2">
    <source>
        <dbReference type="Proteomes" id="UP001321498"/>
    </source>
</evidence>
<dbReference type="SUPFAM" id="SSF53474">
    <property type="entry name" value="alpha/beta-Hydrolases"/>
    <property type="match status" value="1"/>
</dbReference>
<evidence type="ECO:0000313" key="1">
    <source>
        <dbReference type="EMBL" id="BDZ46650.1"/>
    </source>
</evidence>
<dbReference type="Gene3D" id="3.40.50.1820">
    <property type="entry name" value="alpha/beta hydrolase"/>
    <property type="match status" value="1"/>
</dbReference>